<name>A0ABU6V981_9FABA</name>
<evidence type="ECO:0000313" key="3">
    <source>
        <dbReference type="Proteomes" id="UP001341840"/>
    </source>
</evidence>
<accession>A0ABU6V981</accession>
<evidence type="ECO:0000313" key="2">
    <source>
        <dbReference type="EMBL" id="MED6169018.1"/>
    </source>
</evidence>
<organism evidence="2 3">
    <name type="scientific">Stylosanthes scabra</name>
    <dbReference type="NCBI Taxonomy" id="79078"/>
    <lineage>
        <taxon>Eukaryota</taxon>
        <taxon>Viridiplantae</taxon>
        <taxon>Streptophyta</taxon>
        <taxon>Embryophyta</taxon>
        <taxon>Tracheophyta</taxon>
        <taxon>Spermatophyta</taxon>
        <taxon>Magnoliopsida</taxon>
        <taxon>eudicotyledons</taxon>
        <taxon>Gunneridae</taxon>
        <taxon>Pentapetalae</taxon>
        <taxon>rosids</taxon>
        <taxon>fabids</taxon>
        <taxon>Fabales</taxon>
        <taxon>Fabaceae</taxon>
        <taxon>Papilionoideae</taxon>
        <taxon>50 kb inversion clade</taxon>
        <taxon>dalbergioids sensu lato</taxon>
        <taxon>Dalbergieae</taxon>
        <taxon>Pterocarpus clade</taxon>
        <taxon>Stylosanthes</taxon>
    </lineage>
</organism>
<proteinExistence type="predicted"/>
<evidence type="ECO:0000256" key="1">
    <source>
        <dbReference type="SAM" id="MobiDB-lite"/>
    </source>
</evidence>
<gene>
    <name evidence="2" type="ORF">PIB30_017384</name>
</gene>
<keyword evidence="3" id="KW-1185">Reference proteome</keyword>
<protein>
    <submittedName>
        <fullName evidence="2">Uncharacterized protein</fullName>
    </submittedName>
</protein>
<feature type="compositionally biased region" description="Low complexity" evidence="1">
    <location>
        <begin position="136"/>
        <end position="147"/>
    </location>
</feature>
<comment type="caution">
    <text evidence="2">The sequence shown here is derived from an EMBL/GenBank/DDBJ whole genome shotgun (WGS) entry which is preliminary data.</text>
</comment>
<sequence length="200" mass="22463">MLFIFVLGAEVWRALVPMILFHIVEYHQPDRVMHQFGLDQPIHRRSHQPDHLHSVTLSGEHDRTLLQQISQPVPPSKTWVRPPPEEVEQGGSRAHRQRTGLAANRTRLRDDEQSSSSSHGTQSSTPAPTGPPSQPPQQHFPQHPFPYPGYIVYPIPPPHTEAAESPMCPAFATLEALLRFADEFHVSIKEAPAVFTPPRG</sequence>
<feature type="region of interest" description="Disordered" evidence="1">
    <location>
        <begin position="70"/>
        <end position="147"/>
    </location>
</feature>
<reference evidence="2 3" key="1">
    <citation type="journal article" date="2023" name="Plants (Basel)">
        <title>Bridging the Gap: Combining Genomics and Transcriptomics Approaches to Understand Stylosanthes scabra, an Orphan Legume from the Brazilian Caatinga.</title>
        <authorList>
            <person name="Ferreira-Neto J.R.C."/>
            <person name="da Silva M.D."/>
            <person name="Binneck E."/>
            <person name="de Melo N.F."/>
            <person name="da Silva R.H."/>
            <person name="de Melo A.L.T.M."/>
            <person name="Pandolfi V."/>
            <person name="Bustamante F.O."/>
            <person name="Brasileiro-Vidal A.C."/>
            <person name="Benko-Iseppon A.M."/>
        </authorList>
    </citation>
    <scope>NUCLEOTIDE SEQUENCE [LARGE SCALE GENOMIC DNA]</scope>
    <source>
        <tissue evidence="2">Leaves</tissue>
    </source>
</reference>
<feature type="compositionally biased region" description="Low complexity" evidence="1">
    <location>
        <begin position="114"/>
        <end position="127"/>
    </location>
</feature>
<dbReference type="Proteomes" id="UP001341840">
    <property type="component" value="Unassembled WGS sequence"/>
</dbReference>
<dbReference type="EMBL" id="JASCZI010151085">
    <property type="protein sequence ID" value="MED6169018.1"/>
    <property type="molecule type" value="Genomic_DNA"/>
</dbReference>